<dbReference type="CDD" id="cd12283">
    <property type="entry name" value="RRM1_RBM39_like"/>
    <property type="match status" value="1"/>
</dbReference>
<dbReference type="Proteomes" id="UP000604825">
    <property type="component" value="Unassembled WGS sequence"/>
</dbReference>
<reference evidence="7" key="1">
    <citation type="submission" date="2020-10" db="EMBL/GenBank/DDBJ databases">
        <authorList>
            <person name="Han B."/>
            <person name="Lu T."/>
            <person name="Zhao Q."/>
            <person name="Huang X."/>
            <person name="Zhao Y."/>
        </authorList>
    </citation>
    <scope>NUCLEOTIDE SEQUENCE</scope>
</reference>
<keyword evidence="2" id="KW-0677">Repeat</keyword>
<dbReference type="InterPro" id="IPR029123">
    <property type="entry name" value="RBM39_linker"/>
</dbReference>
<dbReference type="CDD" id="cd12285">
    <property type="entry name" value="RRM3_RBM39_like"/>
    <property type="match status" value="1"/>
</dbReference>
<dbReference type="GO" id="GO:0006397">
    <property type="term" value="P:mRNA processing"/>
    <property type="evidence" value="ECO:0007669"/>
    <property type="project" value="InterPro"/>
</dbReference>
<dbReference type="InterPro" id="IPR000504">
    <property type="entry name" value="RRM_dom"/>
</dbReference>
<feature type="region of interest" description="Disordered" evidence="5">
    <location>
        <begin position="1"/>
        <end position="164"/>
    </location>
</feature>
<evidence type="ECO:0000313" key="8">
    <source>
        <dbReference type="Proteomes" id="UP000604825"/>
    </source>
</evidence>
<accession>A0A811MR16</accession>
<evidence type="ECO:0000256" key="5">
    <source>
        <dbReference type="SAM" id="MobiDB-lite"/>
    </source>
</evidence>
<sequence length="536" mass="60142">MDFDEYEYLEKTVEASGAPANGSSGPGSGDKDKERSSRRRSSGGDEERDDVERRSKRSRSEEGRDRDRERHRDRDRDRSSRERRDRDRDGKEKERDREKDKDRRSRDREREKEKEREREKDRQRRSRSRSERRRDDEERDRYRERDVRRRKEEPEPEVDPERDQRTVFAFQLSLKADERDVYEFFSRAGKVRDVRLIMDRNSRRSKGVGYIEFYDAMSVPMAIALSGQLLLGQQVMVKPSEAEKNLVQSNASSSGAASGGARKLYVGNLHSNINEDQLRQVFEPFGQVELVQLPLDPLTGLCKGFGFVQFVRLEDAKAAQSLNGQLEIAGRVIKVSAVTDQAGVQVSGATGDLDDDEGGGLALNASSRALLMQKLDRSGITTSLTGGMGTAGLSTPVVIPTVSVLGAAPAAAPLLHPTVPGLGSIPGATLPITTPSIDLAPPSECLLLKNMFDPALETDPDFDLDIRDDVQEECSKFGQLKHIFVDKNTAGFVYLRFDSITAAMSAQKALHGRWFAGKMITATFMTPQQYEMKFPS</sequence>
<dbReference type="FunFam" id="3.30.70.330:FF:000276">
    <property type="entry name" value="Splicing factor, CC1-like protein"/>
    <property type="match status" value="1"/>
</dbReference>
<keyword evidence="3 4" id="KW-0694">RNA-binding</keyword>
<evidence type="ECO:0000259" key="6">
    <source>
        <dbReference type="PROSITE" id="PS50102"/>
    </source>
</evidence>
<name>A0A811MR16_9POAL</name>
<dbReference type="GO" id="GO:0003723">
    <property type="term" value="F:RNA binding"/>
    <property type="evidence" value="ECO:0007669"/>
    <property type="project" value="UniProtKB-UniRule"/>
</dbReference>
<feature type="domain" description="RRM" evidence="6">
    <location>
        <begin position="262"/>
        <end position="340"/>
    </location>
</feature>
<feature type="compositionally biased region" description="Basic and acidic residues" evidence="5">
    <location>
        <begin position="42"/>
        <end position="164"/>
    </location>
</feature>
<dbReference type="OrthoDB" id="8123449at2759"/>
<dbReference type="CDD" id="cd12284">
    <property type="entry name" value="RRM2_RBM23_RBM39"/>
    <property type="match status" value="1"/>
</dbReference>
<evidence type="ECO:0000256" key="4">
    <source>
        <dbReference type="PROSITE-ProRule" id="PRU00176"/>
    </source>
</evidence>
<dbReference type="FunFam" id="3.30.70.330:FF:000263">
    <property type="entry name" value="Splicing factor CC1-like"/>
    <property type="match status" value="1"/>
</dbReference>
<dbReference type="SUPFAM" id="SSF54928">
    <property type="entry name" value="RNA-binding domain, RBD"/>
    <property type="match status" value="2"/>
</dbReference>
<dbReference type="AlphaFoldDB" id="A0A811MR16"/>
<dbReference type="PROSITE" id="PS50102">
    <property type="entry name" value="RRM"/>
    <property type="match status" value="3"/>
</dbReference>
<evidence type="ECO:0000313" key="7">
    <source>
        <dbReference type="EMBL" id="CAD6209620.1"/>
    </source>
</evidence>
<dbReference type="Pfam" id="PF00076">
    <property type="entry name" value="RRM_1"/>
    <property type="match status" value="3"/>
</dbReference>
<dbReference type="InterPro" id="IPR006509">
    <property type="entry name" value="RBM39_SF"/>
</dbReference>
<evidence type="ECO:0000256" key="3">
    <source>
        <dbReference type="ARBA" id="ARBA00022884"/>
    </source>
</evidence>
<dbReference type="InterPro" id="IPR012677">
    <property type="entry name" value="Nucleotide-bd_a/b_plait_sf"/>
</dbReference>
<dbReference type="PANTHER" id="PTHR48036">
    <property type="entry name" value="SPLICING FACTOR (PAD-1), PUTATIVE (AFU_ORTHOLOGUE AFUA_1G15810)-RELATED"/>
    <property type="match status" value="1"/>
</dbReference>
<gene>
    <name evidence="7" type="ORF">NCGR_LOCUS5815</name>
</gene>
<feature type="domain" description="RRM" evidence="6">
    <location>
        <begin position="449"/>
        <end position="527"/>
    </location>
</feature>
<dbReference type="Gene3D" id="3.30.70.330">
    <property type="match status" value="3"/>
</dbReference>
<dbReference type="SMART" id="SM00360">
    <property type="entry name" value="RRM"/>
    <property type="match status" value="3"/>
</dbReference>
<protein>
    <recommendedName>
        <fullName evidence="6">RRM domain-containing protein</fullName>
    </recommendedName>
</protein>
<dbReference type="InterPro" id="IPR035979">
    <property type="entry name" value="RBD_domain_sf"/>
</dbReference>
<evidence type="ECO:0000256" key="2">
    <source>
        <dbReference type="ARBA" id="ARBA00022737"/>
    </source>
</evidence>
<keyword evidence="1" id="KW-0597">Phosphoprotein</keyword>
<evidence type="ECO:0000256" key="1">
    <source>
        <dbReference type="ARBA" id="ARBA00022553"/>
    </source>
</evidence>
<dbReference type="EMBL" id="CAJGYO010000002">
    <property type="protein sequence ID" value="CAD6209620.1"/>
    <property type="molecule type" value="Genomic_DNA"/>
</dbReference>
<dbReference type="NCBIfam" id="TIGR01622">
    <property type="entry name" value="SF-CC1"/>
    <property type="match status" value="1"/>
</dbReference>
<comment type="caution">
    <text evidence="7">The sequence shown here is derived from an EMBL/GenBank/DDBJ whole genome shotgun (WGS) entry which is preliminary data.</text>
</comment>
<organism evidence="7 8">
    <name type="scientific">Miscanthus lutarioriparius</name>
    <dbReference type="NCBI Taxonomy" id="422564"/>
    <lineage>
        <taxon>Eukaryota</taxon>
        <taxon>Viridiplantae</taxon>
        <taxon>Streptophyta</taxon>
        <taxon>Embryophyta</taxon>
        <taxon>Tracheophyta</taxon>
        <taxon>Spermatophyta</taxon>
        <taxon>Magnoliopsida</taxon>
        <taxon>Liliopsida</taxon>
        <taxon>Poales</taxon>
        <taxon>Poaceae</taxon>
        <taxon>PACMAD clade</taxon>
        <taxon>Panicoideae</taxon>
        <taxon>Andropogonodae</taxon>
        <taxon>Andropogoneae</taxon>
        <taxon>Saccharinae</taxon>
        <taxon>Miscanthus</taxon>
    </lineage>
</organism>
<dbReference type="FunFam" id="3.30.70.330:FF:000584">
    <property type="entry name" value="Splicing factor CC1-like"/>
    <property type="match status" value="1"/>
</dbReference>
<keyword evidence="8" id="KW-1185">Reference proteome</keyword>
<dbReference type="GO" id="GO:0005634">
    <property type="term" value="C:nucleus"/>
    <property type="evidence" value="ECO:0007669"/>
    <property type="project" value="InterPro"/>
</dbReference>
<dbReference type="Pfam" id="PF15519">
    <property type="entry name" value="RBM39linker"/>
    <property type="match status" value="1"/>
</dbReference>
<proteinExistence type="predicted"/>
<feature type="domain" description="RRM" evidence="6">
    <location>
        <begin position="165"/>
        <end position="242"/>
    </location>
</feature>